<dbReference type="Proteomes" id="UP000663874">
    <property type="component" value="Unassembled WGS sequence"/>
</dbReference>
<dbReference type="AlphaFoldDB" id="A0A815VFJ5"/>
<comment type="caution">
    <text evidence="1">The sequence shown here is derived from an EMBL/GenBank/DDBJ whole genome shotgun (WGS) entry which is preliminary data.</text>
</comment>
<dbReference type="Proteomes" id="UP000663889">
    <property type="component" value="Unassembled WGS sequence"/>
</dbReference>
<dbReference type="EMBL" id="CAJOBE010008430">
    <property type="protein sequence ID" value="CAF4061126.1"/>
    <property type="molecule type" value="Genomic_DNA"/>
</dbReference>
<reference evidence="1" key="1">
    <citation type="submission" date="2021-02" db="EMBL/GenBank/DDBJ databases">
        <authorList>
            <person name="Nowell W R."/>
        </authorList>
    </citation>
    <scope>NUCLEOTIDE SEQUENCE</scope>
</reference>
<proteinExistence type="predicted"/>
<organism evidence="1 3">
    <name type="scientific">Rotaria sordida</name>
    <dbReference type="NCBI Taxonomy" id="392033"/>
    <lineage>
        <taxon>Eukaryota</taxon>
        <taxon>Metazoa</taxon>
        <taxon>Spiralia</taxon>
        <taxon>Gnathifera</taxon>
        <taxon>Rotifera</taxon>
        <taxon>Eurotatoria</taxon>
        <taxon>Bdelloidea</taxon>
        <taxon>Philodinida</taxon>
        <taxon>Philodinidae</taxon>
        <taxon>Rotaria</taxon>
    </lineage>
</organism>
<dbReference type="EMBL" id="CAJNOU010007933">
    <property type="protein sequence ID" value="CAF1532286.1"/>
    <property type="molecule type" value="Genomic_DNA"/>
</dbReference>
<sequence>MAEAKARTRRKISDNKHVNTKESVSIKCIKHLEDLSNELFIEIFNYLDVYHIYQSFYNLNKYLQNLVVNSNFPLKIHLSSISK</sequence>
<name>A0A815VFJ5_9BILA</name>
<gene>
    <name evidence="2" type="ORF">FNK824_LOCUS29264</name>
    <name evidence="1" type="ORF">SEV965_LOCUS37596</name>
</gene>
<protein>
    <recommendedName>
        <fullName evidence="4">F-box domain-containing protein</fullName>
    </recommendedName>
</protein>
<evidence type="ECO:0000313" key="1">
    <source>
        <dbReference type="EMBL" id="CAF1532286.1"/>
    </source>
</evidence>
<evidence type="ECO:0000313" key="3">
    <source>
        <dbReference type="Proteomes" id="UP000663889"/>
    </source>
</evidence>
<evidence type="ECO:0000313" key="2">
    <source>
        <dbReference type="EMBL" id="CAF4061126.1"/>
    </source>
</evidence>
<accession>A0A815VFJ5</accession>
<evidence type="ECO:0008006" key="4">
    <source>
        <dbReference type="Google" id="ProtNLM"/>
    </source>
</evidence>